<sequence length="401" mass="44975">MNDVEFDSFFGLLSMENLLVVRPYKGDEDDKVLQELRPRFIVMYDPEPSFVRRIEVYRSTSPGTGVRVYFLMYSDSVEEQRYLSSLRREKESFEKLIREKSTMALPLQADGRPAAEDADERLLRSISSRIGGGQRSATTQPPCVVVDMREFRSSLPSLLHAAGIQVIPCTLQVGDYILTPTMCVERKSLTDLIQSFNSGRLYTQCELMSIHYQHPILLIEFDQHKSFSLQTLSDTKSGNPQTHSPRSIPSEVDIQSKLVLLTASFPRLRVIWSSSPYATSDIYAELKQNYEEPDAAVVAGVGLDDATAGLPAKGSGGNSEHSFNHTPQDMLRSMPGLNTKNYRYVMNHARDLADLLDMSAEEVSELIGTEPGRLLRNFIEKDVKAKGNLPLGPPLFDSLDQ</sequence>
<evidence type="ECO:0000313" key="2">
    <source>
        <dbReference type="Proteomes" id="UP000245626"/>
    </source>
</evidence>
<name>A0ACD0NVH7_9BASI</name>
<reference evidence="1 2" key="1">
    <citation type="journal article" date="2018" name="Mol. Biol. Evol.">
        <title>Broad Genomic Sampling Reveals a Smut Pathogenic Ancestry of the Fungal Clade Ustilaginomycotina.</title>
        <authorList>
            <person name="Kijpornyongpan T."/>
            <person name="Mondo S.J."/>
            <person name="Barry K."/>
            <person name="Sandor L."/>
            <person name="Lee J."/>
            <person name="Lipzen A."/>
            <person name="Pangilinan J."/>
            <person name="LaButti K."/>
            <person name="Hainaut M."/>
            <person name="Henrissat B."/>
            <person name="Grigoriev I.V."/>
            <person name="Spatafora J.W."/>
            <person name="Aime M.C."/>
        </authorList>
    </citation>
    <scope>NUCLEOTIDE SEQUENCE [LARGE SCALE GENOMIC DNA]</scope>
    <source>
        <strain evidence="1 2">SA 807</strain>
    </source>
</reference>
<dbReference type="Proteomes" id="UP000245626">
    <property type="component" value="Unassembled WGS sequence"/>
</dbReference>
<protein>
    <submittedName>
        <fullName evidence="1">Restriction endonuclease-like protein</fullName>
    </submittedName>
</protein>
<keyword evidence="2" id="KW-1185">Reference proteome</keyword>
<evidence type="ECO:0000313" key="1">
    <source>
        <dbReference type="EMBL" id="PWN49819.1"/>
    </source>
</evidence>
<proteinExistence type="predicted"/>
<gene>
    <name evidence="1" type="ORF">IE53DRAFT_316963</name>
</gene>
<organism evidence="1 2">
    <name type="scientific">Violaceomyces palustris</name>
    <dbReference type="NCBI Taxonomy" id="1673888"/>
    <lineage>
        <taxon>Eukaryota</taxon>
        <taxon>Fungi</taxon>
        <taxon>Dikarya</taxon>
        <taxon>Basidiomycota</taxon>
        <taxon>Ustilaginomycotina</taxon>
        <taxon>Ustilaginomycetes</taxon>
        <taxon>Violaceomycetales</taxon>
        <taxon>Violaceomycetaceae</taxon>
        <taxon>Violaceomyces</taxon>
    </lineage>
</organism>
<accession>A0ACD0NVH7</accession>
<dbReference type="EMBL" id="KZ820003">
    <property type="protein sequence ID" value="PWN49819.1"/>
    <property type="molecule type" value="Genomic_DNA"/>
</dbReference>